<dbReference type="PANTHER" id="PTHR45656:SF4">
    <property type="entry name" value="PROTEIN CBR-CLEC-78"/>
    <property type="match status" value="1"/>
</dbReference>
<dbReference type="AlphaFoldDB" id="A0A6P8SHK8"/>
<evidence type="ECO:0000256" key="2">
    <source>
        <dbReference type="ARBA" id="ARBA00004613"/>
    </source>
</evidence>
<dbReference type="Pfam" id="PF00084">
    <property type="entry name" value="Sushi"/>
    <property type="match status" value="4"/>
</dbReference>
<evidence type="ECO:0000256" key="12">
    <source>
        <dbReference type="ARBA" id="ARBA00033414"/>
    </source>
</evidence>
<comment type="function">
    <text evidence="1">Binds to various kinds of negatively charged substances such as heparin, phospholipids, and dextran sulfate. May prevent activation of the intrinsic blood coagulation cascade by binding to phospholipids on the surface of damaged cells.</text>
</comment>
<accession>A0A6P8SHK8</accession>
<evidence type="ECO:0000256" key="8">
    <source>
        <dbReference type="ARBA" id="ARBA00022737"/>
    </source>
</evidence>
<dbReference type="InterPro" id="IPR035976">
    <property type="entry name" value="Sushi/SCR/CCP_sf"/>
</dbReference>
<dbReference type="FunCoup" id="A0A6P8SHK8">
    <property type="interactions" value="40"/>
</dbReference>
<evidence type="ECO:0000259" key="15">
    <source>
        <dbReference type="PROSITE" id="PS50923"/>
    </source>
</evidence>
<evidence type="ECO:0000256" key="4">
    <source>
        <dbReference type="ARBA" id="ARBA00022525"/>
    </source>
</evidence>
<dbReference type="PANTHER" id="PTHR45656">
    <property type="entry name" value="PROTEIN CBR-CLEC-78"/>
    <property type="match status" value="1"/>
</dbReference>
<dbReference type="InterPro" id="IPR015104">
    <property type="entry name" value="Sushi_2"/>
</dbReference>
<evidence type="ECO:0000313" key="16">
    <source>
        <dbReference type="Proteomes" id="UP000515159"/>
    </source>
</evidence>
<dbReference type="CTD" id="350"/>
<evidence type="ECO:0000256" key="9">
    <source>
        <dbReference type="ARBA" id="ARBA00023157"/>
    </source>
</evidence>
<sequence>MSYFVLLCGISFLHGVVATAVCPGPPRVEFASVQLEKRVYEPGEEVTYACQPGYIHASGSRRAVCTNSGRWSGVAFRCILKTCTYPGPLHNGEIYHTELTYQSVISFSCNEGYILKGADSSQCTERAEWTEELPVCEPVTCPFPPVPESGEIIFHLPRKGNLSIFQDVVRYACLPNYALFGNETVSCLANGNWSDFPECKDVQCPRPTGIENGFMNFHLKKSFHYMEKVSYGCSPNYVLDGPRDSRCEKTGNWSIKPSCKAPCSISVKRAEVLYYGRRVKLQDMAERLLQHAEIMAFFCKNDERKCGYPVRTQCINGVFTIPECFKEYNSFTALFVTEASSMKECIAMH</sequence>
<reference evidence="17" key="1">
    <citation type="submission" date="2025-08" db="UniProtKB">
        <authorList>
            <consortium name="RefSeq"/>
        </authorList>
    </citation>
    <scope>IDENTIFICATION</scope>
</reference>
<dbReference type="KEGG" id="gsh:117368497"/>
<dbReference type="GeneID" id="117368497"/>
<evidence type="ECO:0000256" key="11">
    <source>
        <dbReference type="ARBA" id="ARBA00029855"/>
    </source>
</evidence>
<evidence type="ECO:0000256" key="1">
    <source>
        <dbReference type="ARBA" id="ARBA00003651"/>
    </source>
</evidence>
<organism evidence="16 17">
    <name type="scientific">Geotrypetes seraphini</name>
    <name type="common">Gaboon caecilian</name>
    <name type="synonym">Caecilia seraphini</name>
    <dbReference type="NCBI Taxonomy" id="260995"/>
    <lineage>
        <taxon>Eukaryota</taxon>
        <taxon>Metazoa</taxon>
        <taxon>Chordata</taxon>
        <taxon>Craniata</taxon>
        <taxon>Vertebrata</taxon>
        <taxon>Euteleostomi</taxon>
        <taxon>Amphibia</taxon>
        <taxon>Gymnophiona</taxon>
        <taxon>Geotrypetes</taxon>
    </lineage>
</organism>
<feature type="disulfide bond" evidence="13">
    <location>
        <begin position="22"/>
        <end position="65"/>
    </location>
</feature>
<dbReference type="Pfam" id="PF09014">
    <property type="entry name" value="Sushi_2"/>
    <property type="match status" value="1"/>
</dbReference>
<keyword evidence="10" id="KW-0325">Glycoprotein</keyword>
<dbReference type="Proteomes" id="UP000515159">
    <property type="component" value="Chromosome 10"/>
</dbReference>
<feature type="disulfide bond" evidence="13">
    <location>
        <begin position="204"/>
        <end position="247"/>
    </location>
</feature>
<evidence type="ECO:0000256" key="10">
    <source>
        <dbReference type="ARBA" id="ARBA00023180"/>
    </source>
</evidence>
<evidence type="ECO:0000256" key="5">
    <source>
        <dbReference type="ARBA" id="ARBA00022659"/>
    </source>
</evidence>
<name>A0A6P8SHK8_GEOSA</name>
<feature type="disulfide bond" evidence="13">
    <location>
        <begin position="109"/>
        <end position="136"/>
    </location>
</feature>
<keyword evidence="5 13" id="KW-0768">Sushi</keyword>
<dbReference type="GO" id="GO:0008201">
    <property type="term" value="F:heparin binding"/>
    <property type="evidence" value="ECO:0007669"/>
    <property type="project" value="UniProtKB-KW"/>
</dbReference>
<feature type="domain" description="Sushi" evidence="15">
    <location>
        <begin position="20"/>
        <end position="80"/>
    </location>
</feature>
<keyword evidence="16" id="KW-1185">Reference proteome</keyword>
<comment type="caution">
    <text evidence="13">Lacks conserved residue(s) required for the propagation of feature annotation.</text>
</comment>
<comment type="subcellular location">
    <subcellularLocation>
        <location evidence="2">Secreted</location>
    </subcellularLocation>
</comment>
<protein>
    <recommendedName>
        <fullName evidence="3">Beta-2-glycoprotein 1</fullName>
    </recommendedName>
    <alternativeName>
        <fullName evidence="11">Apolipoprotein H</fullName>
    </alternativeName>
    <alternativeName>
        <fullName evidence="12">Beta-2-glycoprotein I</fullName>
    </alternativeName>
</protein>
<feature type="domain" description="Sushi" evidence="15">
    <location>
        <begin position="81"/>
        <end position="138"/>
    </location>
</feature>
<feature type="chain" id="PRO_5028223519" description="Beta-2-glycoprotein 1" evidence="14">
    <location>
        <begin position="19"/>
        <end position="349"/>
    </location>
</feature>
<dbReference type="OrthoDB" id="6103690at2759"/>
<evidence type="ECO:0000256" key="14">
    <source>
        <dbReference type="SAM" id="SignalP"/>
    </source>
</evidence>
<keyword evidence="6" id="KW-0358">Heparin-binding</keyword>
<feature type="domain" description="Sushi" evidence="15">
    <location>
        <begin position="139"/>
        <end position="201"/>
    </location>
</feature>
<evidence type="ECO:0000256" key="3">
    <source>
        <dbReference type="ARBA" id="ARBA00020104"/>
    </source>
</evidence>
<keyword evidence="7 14" id="KW-0732">Signal</keyword>
<dbReference type="InParanoid" id="A0A6P8SHK8"/>
<dbReference type="InterPro" id="IPR000436">
    <property type="entry name" value="Sushi_SCR_CCP_dom"/>
</dbReference>
<evidence type="ECO:0000313" key="17">
    <source>
        <dbReference type="RefSeq" id="XP_033818114.1"/>
    </source>
</evidence>
<proteinExistence type="predicted"/>
<dbReference type="SMART" id="SM00032">
    <property type="entry name" value="CCP"/>
    <property type="match status" value="4"/>
</dbReference>
<dbReference type="RefSeq" id="XP_033818114.1">
    <property type="nucleotide sequence ID" value="XM_033962223.1"/>
</dbReference>
<dbReference type="CDD" id="cd00033">
    <property type="entry name" value="CCP"/>
    <property type="match status" value="4"/>
</dbReference>
<feature type="signal peptide" evidence="14">
    <location>
        <begin position="1"/>
        <end position="18"/>
    </location>
</feature>
<dbReference type="Gene3D" id="2.10.70.10">
    <property type="entry name" value="Complement Module, domain 1"/>
    <property type="match status" value="5"/>
</dbReference>
<keyword evidence="8" id="KW-0677">Repeat</keyword>
<keyword evidence="9 13" id="KW-1015">Disulfide bond</keyword>
<evidence type="ECO:0000256" key="13">
    <source>
        <dbReference type="PROSITE-ProRule" id="PRU00302"/>
    </source>
</evidence>
<dbReference type="GO" id="GO:0005576">
    <property type="term" value="C:extracellular region"/>
    <property type="evidence" value="ECO:0007669"/>
    <property type="project" value="UniProtKB-SubCell"/>
</dbReference>
<dbReference type="InterPro" id="IPR051277">
    <property type="entry name" value="SEZ6_CSMD_C4BPB_Regulators"/>
</dbReference>
<evidence type="ECO:0000256" key="6">
    <source>
        <dbReference type="ARBA" id="ARBA00022674"/>
    </source>
</evidence>
<dbReference type="PROSITE" id="PS50923">
    <property type="entry name" value="SUSHI"/>
    <property type="match status" value="4"/>
</dbReference>
<dbReference type="SUPFAM" id="SSF57535">
    <property type="entry name" value="Complement control module/SCR domain"/>
    <property type="match status" value="5"/>
</dbReference>
<keyword evidence="4" id="KW-0964">Secreted</keyword>
<evidence type="ECO:0000256" key="7">
    <source>
        <dbReference type="ARBA" id="ARBA00022729"/>
    </source>
</evidence>
<feature type="domain" description="Sushi" evidence="15">
    <location>
        <begin position="202"/>
        <end position="261"/>
    </location>
</feature>
<gene>
    <name evidence="17" type="primary">APOH</name>
</gene>